<name>A0A6J4H695_9CHLR</name>
<sequence>ALFVSRLKACDLWGELREVSLVRVATMPA</sequence>
<evidence type="ECO:0000313" key="1">
    <source>
        <dbReference type="EMBL" id="CAA9212611.1"/>
    </source>
</evidence>
<accession>A0A6J4H695</accession>
<proteinExistence type="predicted"/>
<organism evidence="1">
    <name type="scientific">uncultured Chloroflexia bacterium</name>
    <dbReference type="NCBI Taxonomy" id="1672391"/>
    <lineage>
        <taxon>Bacteria</taxon>
        <taxon>Bacillati</taxon>
        <taxon>Chloroflexota</taxon>
        <taxon>Chloroflexia</taxon>
        <taxon>environmental samples</taxon>
    </lineage>
</organism>
<dbReference type="AlphaFoldDB" id="A0A6J4H695"/>
<reference evidence="1" key="1">
    <citation type="submission" date="2020-02" db="EMBL/GenBank/DDBJ databases">
        <authorList>
            <person name="Meier V. D."/>
        </authorList>
    </citation>
    <scope>NUCLEOTIDE SEQUENCE</scope>
    <source>
        <strain evidence="1">AVDCRST_MAG93</strain>
    </source>
</reference>
<gene>
    <name evidence="1" type="ORF">AVDCRST_MAG93-91</name>
</gene>
<protein>
    <submittedName>
        <fullName evidence="1">Uncharacterized protein</fullName>
    </submittedName>
</protein>
<feature type="non-terminal residue" evidence="1">
    <location>
        <position position="1"/>
    </location>
</feature>
<dbReference type="EMBL" id="CADCTR010000029">
    <property type="protein sequence ID" value="CAA9212611.1"/>
    <property type="molecule type" value="Genomic_DNA"/>
</dbReference>